<proteinExistence type="predicted"/>
<name>A0A9K3KZI7_9STRA</name>
<dbReference type="AlphaFoldDB" id="A0A9K3KZI7"/>
<feature type="region of interest" description="Disordered" evidence="1">
    <location>
        <begin position="1"/>
        <end position="43"/>
    </location>
</feature>
<gene>
    <name evidence="3" type="ORF">IV203_008957</name>
</gene>
<dbReference type="EMBL" id="JAGRRH010000017">
    <property type="protein sequence ID" value="KAG7352909.1"/>
    <property type="molecule type" value="Genomic_DNA"/>
</dbReference>
<organism evidence="3 4">
    <name type="scientific">Nitzschia inconspicua</name>
    <dbReference type="NCBI Taxonomy" id="303405"/>
    <lineage>
        <taxon>Eukaryota</taxon>
        <taxon>Sar</taxon>
        <taxon>Stramenopiles</taxon>
        <taxon>Ochrophyta</taxon>
        <taxon>Bacillariophyta</taxon>
        <taxon>Bacillariophyceae</taxon>
        <taxon>Bacillariophycidae</taxon>
        <taxon>Bacillariales</taxon>
        <taxon>Bacillariaceae</taxon>
        <taxon>Nitzschia</taxon>
    </lineage>
</organism>
<comment type="caution">
    <text evidence="3">The sequence shown here is derived from an EMBL/GenBank/DDBJ whole genome shotgun (WGS) entry which is preliminary data.</text>
</comment>
<feature type="domain" description="BTB" evidence="2">
    <location>
        <begin position="87"/>
        <end position="167"/>
    </location>
</feature>
<feature type="compositionally biased region" description="Polar residues" evidence="1">
    <location>
        <begin position="354"/>
        <end position="365"/>
    </location>
</feature>
<feature type="compositionally biased region" description="Polar residues" evidence="1">
    <location>
        <begin position="1"/>
        <end position="37"/>
    </location>
</feature>
<reference evidence="3" key="1">
    <citation type="journal article" date="2021" name="Sci. Rep.">
        <title>Diploid genomic architecture of Nitzschia inconspicua, an elite biomass production diatom.</title>
        <authorList>
            <person name="Oliver A."/>
            <person name="Podell S."/>
            <person name="Pinowska A."/>
            <person name="Traller J.C."/>
            <person name="Smith S.R."/>
            <person name="McClure R."/>
            <person name="Beliaev A."/>
            <person name="Bohutskyi P."/>
            <person name="Hill E.A."/>
            <person name="Rabines A."/>
            <person name="Zheng H."/>
            <person name="Allen L.Z."/>
            <person name="Kuo A."/>
            <person name="Grigoriev I.V."/>
            <person name="Allen A.E."/>
            <person name="Hazlebeck D."/>
            <person name="Allen E.E."/>
        </authorList>
    </citation>
    <scope>NUCLEOTIDE SEQUENCE</scope>
    <source>
        <strain evidence="3">Hildebrandi</strain>
    </source>
</reference>
<evidence type="ECO:0000313" key="3">
    <source>
        <dbReference type="EMBL" id="KAG7352909.1"/>
    </source>
</evidence>
<keyword evidence="4" id="KW-1185">Reference proteome</keyword>
<reference evidence="3" key="2">
    <citation type="submission" date="2021-04" db="EMBL/GenBank/DDBJ databases">
        <authorList>
            <person name="Podell S."/>
        </authorList>
    </citation>
    <scope>NUCLEOTIDE SEQUENCE</scope>
    <source>
        <strain evidence="3">Hildebrandi</strain>
    </source>
</reference>
<dbReference type="CDD" id="cd18186">
    <property type="entry name" value="BTB_POZ_ZBTB_KLHL-like"/>
    <property type="match status" value="1"/>
</dbReference>
<dbReference type="Pfam" id="PF00651">
    <property type="entry name" value="BTB"/>
    <property type="match status" value="1"/>
</dbReference>
<evidence type="ECO:0000256" key="1">
    <source>
        <dbReference type="SAM" id="MobiDB-lite"/>
    </source>
</evidence>
<protein>
    <submittedName>
        <fullName evidence="3">BTB/POZ domain containing protein</fullName>
    </submittedName>
</protein>
<evidence type="ECO:0000313" key="4">
    <source>
        <dbReference type="Proteomes" id="UP000693970"/>
    </source>
</evidence>
<dbReference type="InterPro" id="IPR000210">
    <property type="entry name" value="BTB/POZ_dom"/>
</dbReference>
<evidence type="ECO:0000259" key="2">
    <source>
        <dbReference type="Pfam" id="PF00651"/>
    </source>
</evidence>
<accession>A0A9K3KZI7</accession>
<feature type="region of interest" description="Disordered" evidence="1">
    <location>
        <begin position="354"/>
        <end position="374"/>
    </location>
</feature>
<sequence length="374" mass="42732">MVSKRTTITAGGNKSDSRTSGSRTSYQQPHQPTSTTLKPDESVNWRGDRLKSKSDWTIHVVRSEDCSRDIYYVHTKVVDDLSPRRVPYFEPIFKDSMRQIGDRTSELTVPSEVAEVFDKLLDFLYCSDRSQEEEFLFNVKNGLGLYKVADHFHVEPLQAMLTKFYRDQTMPFHVMDGSSNAATMPSTGGKKVLVSGERSKNEMEKFARSMHELEFVDETKLEPAYLLKTLKRRKEMNLTESKRDSENISCLVALCTKHYREKMTRSIFYKLTQESFIPHIDQEAALQLLTVETELGFWTDTDNFSTVQARCIQSLLSDWKGLRRKFDSDGAFWKTLRGLSPNVLGILLMQSTRTSQGNSRSSSAVGSGRDQPPL</sequence>
<dbReference type="Proteomes" id="UP000693970">
    <property type="component" value="Unassembled WGS sequence"/>
</dbReference>